<organism evidence="2 3">
    <name type="scientific">Sphingobium fluviale</name>
    <dbReference type="NCBI Taxonomy" id="2506423"/>
    <lineage>
        <taxon>Bacteria</taxon>
        <taxon>Pseudomonadati</taxon>
        <taxon>Pseudomonadota</taxon>
        <taxon>Alphaproteobacteria</taxon>
        <taxon>Sphingomonadales</taxon>
        <taxon>Sphingomonadaceae</taxon>
        <taxon>Sphingobium</taxon>
    </lineage>
</organism>
<dbReference type="EMBL" id="SBKP01000003">
    <property type="protein sequence ID" value="RXR29802.1"/>
    <property type="molecule type" value="Genomic_DNA"/>
</dbReference>
<evidence type="ECO:0000313" key="3">
    <source>
        <dbReference type="Proteomes" id="UP000290958"/>
    </source>
</evidence>
<reference evidence="3" key="1">
    <citation type="submission" date="2019-01" db="EMBL/GenBank/DDBJ databases">
        <title>Cytophagaceae bacterium strain CAR-16.</title>
        <authorList>
            <person name="Chen W.-M."/>
        </authorList>
    </citation>
    <scope>NUCLEOTIDE SEQUENCE [LARGE SCALE GENOMIC DNA]</scope>
    <source>
        <strain evidence="3">CHR27</strain>
    </source>
</reference>
<dbReference type="Pfam" id="PF09912">
    <property type="entry name" value="DUF2141"/>
    <property type="match status" value="1"/>
</dbReference>
<keyword evidence="1" id="KW-0732">Signal</keyword>
<dbReference type="OrthoDB" id="9788332at2"/>
<accession>A0A4Q1KJK4</accession>
<feature type="chain" id="PRO_5020536345" evidence="1">
    <location>
        <begin position="29"/>
        <end position="153"/>
    </location>
</feature>
<comment type="caution">
    <text evidence="2">The sequence shown here is derived from an EMBL/GenBank/DDBJ whole genome shotgun (WGS) entry which is preliminary data.</text>
</comment>
<proteinExistence type="predicted"/>
<dbReference type="Proteomes" id="UP000290958">
    <property type="component" value="Unassembled WGS sequence"/>
</dbReference>
<protein>
    <submittedName>
        <fullName evidence="2">DUF2141 domain-containing protein</fullName>
    </submittedName>
</protein>
<dbReference type="AlphaFoldDB" id="A0A4Q1KJK4"/>
<feature type="signal peptide" evidence="1">
    <location>
        <begin position="1"/>
        <end position="28"/>
    </location>
</feature>
<name>A0A4Q1KJK4_9SPHN</name>
<sequence>MRPYFRTFRLLSSAVLAVLLGGATSLPAPVNKAMLDIDVTGARSAKGVVRLALCPPRTGFPDCKAAALRTASAPVERGQARFQLTDLPAGSFAVSVFHDENDNGRMDSFVGIPREGYGISRNPPFRARAPRFDEAEIVLAGHGQITIALRYLM</sequence>
<evidence type="ECO:0000256" key="1">
    <source>
        <dbReference type="SAM" id="SignalP"/>
    </source>
</evidence>
<gene>
    <name evidence="2" type="ORF">EQG66_04430</name>
</gene>
<keyword evidence="3" id="KW-1185">Reference proteome</keyword>
<evidence type="ECO:0000313" key="2">
    <source>
        <dbReference type="EMBL" id="RXR29802.1"/>
    </source>
</evidence>
<dbReference type="InterPro" id="IPR018673">
    <property type="entry name" value="DUF2141"/>
</dbReference>
<dbReference type="RefSeq" id="WP_129403341.1">
    <property type="nucleotide sequence ID" value="NZ_SBKP01000003.1"/>
</dbReference>